<accession>A0A316V0U5</accession>
<dbReference type="AlphaFoldDB" id="A0A316V0U5"/>
<evidence type="ECO:0000259" key="2">
    <source>
        <dbReference type="PROSITE" id="PS50904"/>
    </source>
</evidence>
<evidence type="ECO:0000256" key="1">
    <source>
        <dbReference type="SAM" id="MobiDB-lite"/>
    </source>
</evidence>
<dbReference type="GO" id="GO:0005758">
    <property type="term" value="C:mitochondrial intermembrane space"/>
    <property type="evidence" value="ECO:0007669"/>
    <property type="project" value="InterPro"/>
</dbReference>
<dbReference type="InterPro" id="IPR037365">
    <property type="entry name" value="Slowmo/Ups"/>
</dbReference>
<feature type="region of interest" description="Disordered" evidence="1">
    <location>
        <begin position="218"/>
        <end position="245"/>
    </location>
</feature>
<dbReference type="OrthoDB" id="341300at2759"/>
<dbReference type="GeneID" id="37030843"/>
<feature type="compositionally biased region" description="Basic and acidic residues" evidence="1">
    <location>
        <begin position="153"/>
        <end position="168"/>
    </location>
</feature>
<feature type="compositionally biased region" description="Acidic residues" evidence="1">
    <location>
        <begin position="352"/>
        <end position="361"/>
    </location>
</feature>
<protein>
    <recommendedName>
        <fullName evidence="2">PRELI/MSF1 domain-containing protein</fullName>
    </recommendedName>
</protein>
<keyword evidence="4" id="KW-1185">Reference proteome</keyword>
<organism evidence="3 4">
    <name type="scientific">Jaminaea rosea</name>
    <dbReference type="NCBI Taxonomy" id="1569628"/>
    <lineage>
        <taxon>Eukaryota</taxon>
        <taxon>Fungi</taxon>
        <taxon>Dikarya</taxon>
        <taxon>Basidiomycota</taxon>
        <taxon>Ustilaginomycotina</taxon>
        <taxon>Exobasidiomycetes</taxon>
        <taxon>Microstromatales</taxon>
        <taxon>Microstromatales incertae sedis</taxon>
        <taxon>Jaminaea</taxon>
    </lineage>
</organism>
<feature type="region of interest" description="Disordered" evidence="1">
    <location>
        <begin position="140"/>
        <end position="168"/>
    </location>
</feature>
<dbReference type="PANTHER" id="PTHR11158">
    <property type="entry name" value="MSF1/PX19 RELATED"/>
    <property type="match status" value="1"/>
</dbReference>
<feature type="region of interest" description="Disordered" evidence="1">
    <location>
        <begin position="315"/>
        <end position="363"/>
    </location>
</feature>
<dbReference type="STRING" id="1569628.A0A316V0U5"/>
<dbReference type="EMBL" id="KZ819662">
    <property type="protein sequence ID" value="PWN31166.1"/>
    <property type="molecule type" value="Genomic_DNA"/>
</dbReference>
<feature type="compositionally biased region" description="Basic and acidic residues" evidence="1">
    <location>
        <begin position="327"/>
        <end position="340"/>
    </location>
</feature>
<evidence type="ECO:0000313" key="3">
    <source>
        <dbReference type="EMBL" id="PWN31166.1"/>
    </source>
</evidence>
<proteinExistence type="predicted"/>
<dbReference type="PROSITE" id="PS50904">
    <property type="entry name" value="PRELI_MSF1"/>
    <property type="match status" value="1"/>
</dbReference>
<sequence>MVQTHSSPSTIPLPFPLLCPAYFLRYPNPFAQHVISVDVLDRLIIQRDPTQPPTLLTSRLLLKKGTLPRWAPRGLIKSAESWVLEVSEVELEGFQRGEGSASASGTTTGAVERGRQMRTWTHNLDHTTVLAVAEGLTFTEQLASSPPRPPARKGSDVTSDVKGKGRAVDEETQTHCLTTAHITSDVSVIWKRIEKFGLKRFMAHMDTSRQGLLYAASHLSSPSSSSSTTTSPPHPTTPYKLRESLRPPWLDGLPLSPMAKLRQFADRTAQRYRTVKEEGLWGYTGRREREDGMKRWRDELRERLVRLREWRRPTLPTAGAGAQQEQIVRDRGENDKRTDARSPSGSSTPVETEVEPREEESIEVHRERLARMLHERATGG</sequence>
<evidence type="ECO:0000313" key="4">
    <source>
        <dbReference type="Proteomes" id="UP000245884"/>
    </source>
</evidence>
<gene>
    <name evidence="3" type="ORF">BDZ90DRAFT_277561</name>
</gene>
<name>A0A316V0U5_9BASI</name>
<reference evidence="3 4" key="1">
    <citation type="journal article" date="2018" name="Mol. Biol. Evol.">
        <title>Broad Genomic Sampling Reveals a Smut Pathogenic Ancestry of the Fungal Clade Ustilaginomycotina.</title>
        <authorList>
            <person name="Kijpornyongpan T."/>
            <person name="Mondo S.J."/>
            <person name="Barry K."/>
            <person name="Sandor L."/>
            <person name="Lee J."/>
            <person name="Lipzen A."/>
            <person name="Pangilinan J."/>
            <person name="LaButti K."/>
            <person name="Hainaut M."/>
            <person name="Henrissat B."/>
            <person name="Grigoriev I.V."/>
            <person name="Spatafora J.W."/>
            <person name="Aime M.C."/>
        </authorList>
    </citation>
    <scope>NUCLEOTIDE SEQUENCE [LARGE SCALE GENOMIC DNA]</scope>
    <source>
        <strain evidence="3 4">MCA 5214</strain>
    </source>
</reference>
<feature type="domain" description="PRELI/MSF1" evidence="2">
    <location>
        <begin position="2"/>
        <end position="224"/>
    </location>
</feature>
<dbReference type="InterPro" id="IPR006797">
    <property type="entry name" value="PRELI/MSF1_dom"/>
</dbReference>
<dbReference type="Proteomes" id="UP000245884">
    <property type="component" value="Unassembled WGS sequence"/>
</dbReference>
<feature type="compositionally biased region" description="Low complexity" evidence="1">
    <location>
        <begin position="220"/>
        <end position="231"/>
    </location>
</feature>
<dbReference type="RefSeq" id="XP_025365778.1">
    <property type="nucleotide sequence ID" value="XM_025509020.1"/>
</dbReference>
<dbReference type="Pfam" id="PF04707">
    <property type="entry name" value="PRELI"/>
    <property type="match status" value="1"/>
</dbReference>